<keyword evidence="3" id="KW-1185">Reference proteome</keyword>
<proteinExistence type="predicted"/>
<evidence type="ECO:0000256" key="1">
    <source>
        <dbReference type="SAM" id="SignalP"/>
    </source>
</evidence>
<protein>
    <recommendedName>
        <fullName evidence="4">Prokineticin domain-containing protein</fullName>
    </recommendedName>
</protein>
<dbReference type="EMBL" id="JAZGQO010000011">
    <property type="protein sequence ID" value="KAK6174435.1"/>
    <property type="molecule type" value="Genomic_DNA"/>
</dbReference>
<sequence length="113" mass="12722">MKKVLVCLAMLIALSRSKVCESDNECQPEECCLHPFIFSKRLLPGIPSAPPTGFCSSKSKLDKSCERPDYVNHLNHKLHEWICPCMEGLECVPQKAVHNPGTFSNYRCKADNK</sequence>
<organism evidence="2 3">
    <name type="scientific">Patella caerulea</name>
    <name type="common">Rayed Mediterranean limpet</name>
    <dbReference type="NCBI Taxonomy" id="87958"/>
    <lineage>
        <taxon>Eukaryota</taxon>
        <taxon>Metazoa</taxon>
        <taxon>Spiralia</taxon>
        <taxon>Lophotrochozoa</taxon>
        <taxon>Mollusca</taxon>
        <taxon>Gastropoda</taxon>
        <taxon>Patellogastropoda</taxon>
        <taxon>Patelloidea</taxon>
        <taxon>Patellidae</taxon>
        <taxon>Patella</taxon>
    </lineage>
</organism>
<gene>
    <name evidence="2" type="ORF">SNE40_017712</name>
</gene>
<evidence type="ECO:0008006" key="4">
    <source>
        <dbReference type="Google" id="ProtNLM"/>
    </source>
</evidence>
<evidence type="ECO:0000313" key="2">
    <source>
        <dbReference type="EMBL" id="KAK6174435.1"/>
    </source>
</evidence>
<reference evidence="2 3" key="1">
    <citation type="submission" date="2024-01" db="EMBL/GenBank/DDBJ databases">
        <title>The genome of the rayed Mediterranean limpet Patella caerulea (Linnaeus, 1758).</title>
        <authorList>
            <person name="Anh-Thu Weber A."/>
            <person name="Halstead-Nussloch G."/>
        </authorList>
    </citation>
    <scope>NUCLEOTIDE SEQUENCE [LARGE SCALE GENOMIC DNA]</scope>
    <source>
        <strain evidence="2">AATW-2023a</strain>
        <tissue evidence="2">Whole specimen</tissue>
    </source>
</reference>
<evidence type="ECO:0000313" key="3">
    <source>
        <dbReference type="Proteomes" id="UP001347796"/>
    </source>
</evidence>
<dbReference type="AlphaFoldDB" id="A0AAN8PQC1"/>
<accession>A0AAN8PQC1</accession>
<dbReference type="Gene3D" id="2.10.80.10">
    <property type="entry name" value="Lipase, subunit A"/>
    <property type="match status" value="1"/>
</dbReference>
<comment type="caution">
    <text evidence="2">The sequence shown here is derived from an EMBL/GenBank/DDBJ whole genome shotgun (WGS) entry which is preliminary data.</text>
</comment>
<name>A0AAN8PQC1_PATCE</name>
<feature type="chain" id="PRO_5042973950" description="Prokineticin domain-containing protein" evidence="1">
    <location>
        <begin position="23"/>
        <end position="113"/>
    </location>
</feature>
<dbReference type="Proteomes" id="UP001347796">
    <property type="component" value="Unassembled WGS sequence"/>
</dbReference>
<keyword evidence="1" id="KW-0732">Signal</keyword>
<feature type="signal peptide" evidence="1">
    <location>
        <begin position="1"/>
        <end position="22"/>
    </location>
</feature>